<dbReference type="HOGENOM" id="CLU_086499_0_2_1"/>
<dbReference type="Proteomes" id="UP000015101">
    <property type="component" value="Unassembled WGS sequence"/>
</dbReference>
<dbReference type="GeneID" id="20213446"/>
<dbReference type="EMBL" id="KB095811">
    <property type="protein sequence ID" value="ESO12259.1"/>
    <property type="molecule type" value="Genomic_DNA"/>
</dbReference>
<dbReference type="RefSeq" id="XP_009008979.1">
    <property type="nucleotide sequence ID" value="XM_009010731.1"/>
</dbReference>
<sequence length="163" mass="18024">MNCLVARCQLSTSTVTLPAPSLEGEEKIYPEKIHKIVDDISRLTLLEISDLNDLLKKRLKITETPVMQMGTAIAASPKVQEEEEVAEVKQEKTSFTVRILKFQDDKKVALIKEVKNLVSGMNLVQAKKFVESVPSIIKSDISKDEAEKLKASLTAVGASVEIE</sequence>
<dbReference type="CDD" id="cd00387">
    <property type="entry name" value="Ribosomal_L7_L12"/>
    <property type="match status" value="1"/>
</dbReference>
<dbReference type="InterPro" id="IPR000206">
    <property type="entry name" value="Ribosomal_bL12"/>
</dbReference>
<dbReference type="HAMAP" id="MF_00368">
    <property type="entry name" value="Ribosomal_bL12"/>
    <property type="match status" value="1"/>
</dbReference>
<dbReference type="FunFam" id="3.30.1390.10:FF:000001">
    <property type="entry name" value="50S ribosomal protein L7/L12"/>
    <property type="match status" value="1"/>
</dbReference>
<dbReference type="FunCoup" id="T1FX98">
    <property type="interactions" value="1362"/>
</dbReference>
<evidence type="ECO:0000259" key="5">
    <source>
        <dbReference type="Pfam" id="PF16320"/>
    </source>
</evidence>
<protein>
    <recommendedName>
        <fullName evidence="9">39S ribosomal protein L12, mitochondrial</fullName>
    </recommendedName>
</protein>
<dbReference type="InterPro" id="IPR014719">
    <property type="entry name" value="Ribosomal_bL12_C/ClpS-like"/>
</dbReference>
<dbReference type="Gene3D" id="1.20.5.710">
    <property type="entry name" value="Single helix bin"/>
    <property type="match status" value="1"/>
</dbReference>
<dbReference type="OrthoDB" id="250175at2759"/>
<keyword evidence="3" id="KW-0687">Ribonucleoprotein</keyword>
<dbReference type="SUPFAM" id="SSF48300">
    <property type="entry name" value="Ribosomal protein L7/12, oligomerisation (N-terminal) domain"/>
    <property type="match status" value="1"/>
</dbReference>
<reference evidence="8" key="1">
    <citation type="submission" date="2012-12" db="EMBL/GenBank/DDBJ databases">
        <authorList>
            <person name="Hellsten U."/>
            <person name="Grimwood J."/>
            <person name="Chapman J.A."/>
            <person name="Shapiro H."/>
            <person name="Aerts A."/>
            <person name="Otillar R.P."/>
            <person name="Terry A.Y."/>
            <person name="Boore J.L."/>
            <person name="Simakov O."/>
            <person name="Marletaz F."/>
            <person name="Cho S.-J."/>
            <person name="Edsinger-Gonzales E."/>
            <person name="Havlak P."/>
            <person name="Kuo D.-H."/>
            <person name="Larsson T."/>
            <person name="Lv J."/>
            <person name="Arendt D."/>
            <person name="Savage R."/>
            <person name="Osoegawa K."/>
            <person name="de Jong P."/>
            <person name="Lindberg D.R."/>
            <person name="Seaver E.C."/>
            <person name="Weisblat D.A."/>
            <person name="Putnam N.H."/>
            <person name="Grigoriev I.V."/>
            <person name="Rokhsar D.S."/>
        </authorList>
    </citation>
    <scope>NUCLEOTIDE SEQUENCE</scope>
</reference>
<dbReference type="GO" id="GO:0006412">
    <property type="term" value="P:translation"/>
    <property type="evidence" value="ECO:0000318"/>
    <property type="project" value="GO_Central"/>
</dbReference>
<dbReference type="OMA" id="LEDKWGV"/>
<dbReference type="PANTHER" id="PTHR45987">
    <property type="entry name" value="39S RIBOSOMAL PROTEIN L12"/>
    <property type="match status" value="1"/>
</dbReference>
<dbReference type="Pfam" id="PF16320">
    <property type="entry name" value="Ribosomal_L12_N"/>
    <property type="match status" value="1"/>
</dbReference>
<organism evidence="7 8">
    <name type="scientific">Helobdella robusta</name>
    <name type="common">Californian leech</name>
    <dbReference type="NCBI Taxonomy" id="6412"/>
    <lineage>
        <taxon>Eukaryota</taxon>
        <taxon>Metazoa</taxon>
        <taxon>Spiralia</taxon>
        <taxon>Lophotrochozoa</taxon>
        <taxon>Annelida</taxon>
        <taxon>Clitellata</taxon>
        <taxon>Hirudinea</taxon>
        <taxon>Rhynchobdellida</taxon>
        <taxon>Glossiphoniidae</taxon>
        <taxon>Helobdella</taxon>
    </lineage>
</organism>
<dbReference type="eggNOG" id="KOG1715">
    <property type="taxonomic scope" value="Eukaryota"/>
</dbReference>
<evidence type="ECO:0000313" key="7">
    <source>
        <dbReference type="EnsemblMetazoa" id="HelroP63014"/>
    </source>
</evidence>
<dbReference type="EnsemblMetazoa" id="HelroT63014">
    <property type="protein sequence ID" value="HelroP63014"/>
    <property type="gene ID" value="HelroG63014"/>
</dbReference>
<evidence type="ECO:0000256" key="3">
    <source>
        <dbReference type="ARBA" id="ARBA00023274"/>
    </source>
</evidence>
<feature type="domain" description="Large ribosomal subunit protein bL12 C-terminal" evidence="4">
    <location>
        <begin position="95"/>
        <end position="163"/>
    </location>
</feature>
<dbReference type="Gene3D" id="3.30.1390.10">
    <property type="match status" value="1"/>
</dbReference>
<evidence type="ECO:0000256" key="2">
    <source>
        <dbReference type="ARBA" id="ARBA00022980"/>
    </source>
</evidence>
<evidence type="ECO:0008006" key="9">
    <source>
        <dbReference type="Google" id="ProtNLM"/>
    </source>
</evidence>
<dbReference type="KEGG" id="hro:HELRODRAFT_63014"/>
<evidence type="ECO:0000256" key="1">
    <source>
        <dbReference type="ARBA" id="ARBA00007197"/>
    </source>
</evidence>
<evidence type="ECO:0000313" key="8">
    <source>
        <dbReference type="Proteomes" id="UP000015101"/>
    </source>
</evidence>
<dbReference type="InParanoid" id="T1FX98"/>
<dbReference type="InterPro" id="IPR013823">
    <property type="entry name" value="Ribosomal_bL12_C"/>
</dbReference>
<dbReference type="PANTHER" id="PTHR45987:SF4">
    <property type="entry name" value="LARGE RIBOSOMAL SUBUNIT PROTEIN BL12M"/>
    <property type="match status" value="1"/>
</dbReference>
<dbReference type="InterPro" id="IPR008932">
    <property type="entry name" value="Ribosomal_bL12_oligo"/>
</dbReference>
<dbReference type="STRING" id="6412.T1FX98"/>
<gene>
    <name evidence="7" type="primary">20213446</name>
    <name evidence="6" type="ORF">HELRODRAFT_63014</name>
</gene>
<evidence type="ECO:0000259" key="4">
    <source>
        <dbReference type="Pfam" id="PF00542"/>
    </source>
</evidence>
<dbReference type="EMBL" id="AMQM01000120">
    <property type="status" value="NOT_ANNOTATED_CDS"/>
    <property type="molecule type" value="Genomic_DNA"/>
</dbReference>
<keyword evidence="8" id="KW-1185">Reference proteome</keyword>
<dbReference type="SUPFAM" id="SSF54736">
    <property type="entry name" value="ClpS-like"/>
    <property type="match status" value="1"/>
</dbReference>
<evidence type="ECO:0000313" key="6">
    <source>
        <dbReference type="EMBL" id="ESO12259.1"/>
    </source>
</evidence>
<dbReference type="GO" id="GO:0005762">
    <property type="term" value="C:mitochondrial large ribosomal subunit"/>
    <property type="evidence" value="ECO:0000318"/>
    <property type="project" value="GO_Central"/>
</dbReference>
<dbReference type="InterPro" id="IPR036235">
    <property type="entry name" value="Ribosomal_bL12_oligo_N_sf"/>
</dbReference>
<name>T1FX98_HELRO</name>
<dbReference type="Pfam" id="PF00542">
    <property type="entry name" value="Ribosomal_L12"/>
    <property type="match status" value="1"/>
</dbReference>
<dbReference type="GO" id="GO:0003735">
    <property type="term" value="F:structural constituent of ribosome"/>
    <property type="evidence" value="ECO:0000318"/>
    <property type="project" value="GO_Central"/>
</dbReference>
<reference evidence="7" key="3">
    <citation type="submission" date="2015-06" db="UniProtKB">
        <authorList>
            <consortium name="EnsemblMetazoa"/>
        </authorList>
    </citation>
    <scope>IDENTIFICATION</scope>
</reference>
<feature type="domain" description="Large ribosomal subunit protein bL12 oligomerization" evidence="5">
    <location>
        <begin position="32"/>
        <end position="75"/>
    </location>
</feature>
<reference evidence="6 8" key="2">
    <citation type="journal article" date="2013" name="Nature">
        <title>Insights into bilaterian evolution from three spiralian genomes.</title>
        <authorList>
            <person name="Simakov O."/>
            <person name="Marletaz F."/>
            <person name="Cho S.J."/>
            <person name="Edsinger-Gonzales E."/>
            <person name="Havlak P."/>
            <person name="Hellsten U."/>
            <person name="Kuo D.H."/>
            <person name="Larsson T."/>
            <person name="Lv J."/>
            <person name="Arendt D."/>
            <person name="Savage R."/>
            <person name="Osoegawa K."/>
            <person name="de Jong P."/>
            <person name="Grimwood J."/>
            <person name="Chapman J.A."/>
            <person name="Shapiro H."/>
            <person name="Aerts A."/>
            <person name="Otillar R.P."/>
            <person name="Terry A.Y."/>
            <person name="Boore J.L."/>
            <person name="Grigoriev I.V."/>
            <person name="Lindberg D.R."/>
            <person name="Seaver E.C."/>
            <person name="Weisblat D.A."/>
            <person name="Putnam N.H."/>
            <person name="Rokhsar D.S."/>
        </authorList>
    </citation>
    <scope>NUCLEOTIDE SEQUENCE</scope>
</reference>
<dbReference type="GO" id="GO:0003729">
    <property type="term" value="F:mRNA binding"/>
    <property type="evidence" value="ECO:0000318"/>
    <property type="project" value="GO_Central"/>
</dbReference>
<dbReference type="CTD" id="20213446"/>
<dbReference type="AlphaFoldDB" id="T1FX98"/>
<comment type="similarity">
    <text evidence="1">Belongs to the bacterial ribosomal protein bL12 family.</text>
</comment>
<keyword evidence="2" id="KW-0689">Ribosomal protein</keyword>
<proteinExistence type="inferred from homology"/>
<accession>T1FX98</accession>
<dbReference type="NCBIfam" id="TIGR00855">
    <property type="entry name" value="L12"/>
    <property type="match status" value="1"/>
</dbReference>